<dbReference type="AlphaFoldDB" id="A0A4P6MPU5"/>
<dbReference type="GO" id="GO:0004497">
    <property type="term" value="F:monooxygenase activity"/>
    <property type="evidence" value="ECO:0007669"/>
    <property type="project" value="TreeGrafter"/>
</dbReference>
<keyword evidence="1" id="KW-0560">Oxidoreductase</keyword>
<dbReference type="Gene3D" id="3.50.50.60">
    <property type="entry name" value="FAD/NAD(P)-binding domain"/>
    <property type="match status" value="2"/>
</dbReference>
<evidence type="ECO:0000256" key="1">
    <source>
        <dbReference type="ARBA" id="ARBA00023002"/>
    </source>
</evidence>
<evidence type="ECO:0000313" key="2">
    <source>
        <dbReference type="EMBL" id="QBF44929.1"/>
    </source>
</evidence>
<dbReference type="Proteomes" id="UP000290408">
    <property type="component" value="Chromosome"/>
</dbReference>
<dbReference type="EMBL" id="CP036164">
    <property type="protein sequence ID" value="QBF44929.1"/>
    <property type="molecule type" value="Genomic_DNA"/>
</dbReference>
<dbReference type="InterPro" id="IPR032710">
    <property type="entry name" value="NTF2-like_dom_sf"/>
</dbReference>
<protein>
    <submittedName>
        <fullName evidence="2">NAD(P)/FAD-dependent oxidoreductase</fullName>
    </submittedName>
</protein>
<dbReference type="Gene3D" id="3.10.450.50">
    <property type="match status" value="1"/>
</dbReference>
<dbReference type="SUPFAM" id="SSF51905">
    <property type="entry name" value="FAD/NAD(P)-binding domain"/>
    <property type="match status" value="1"/>
</dbReference>
<gene>
    <name evidence="2" type="ORF">EXU32_00745</name>
</gene>
<organism evidence="2 3">
    <name type="scientific">Janibacter limosus</name>
    <dbReference type="NCBI Taxonomy" id="53458"/>
    <lineage>
        <taxon>Bacteria</taxon>
        <taxon>Bacillati</taxon>
        <taxon>Actinomycetota</taxon>
        <taxon>Actinomycetes</taxon>
        <taxon>Micrococcales</taxon>
        <taxon>Intrasporangiaceae</taxon>
        <taxon>Janibacter</taxon>
    </lineage>
</organism>
<dbReference type="InterPro" id="IPR036188">
    <property type="entry name" value="FAD/NAD-bd_sf"/>
</dbReference>
<dbReference type="InterPro" id="IPR050982">
    <property type="entry name" value="Auxin_biosynth/cation_transpt"/>
</dbReference>
<dbReference type="GO" id="GO:0050660">
    <property type="term" value="F:flavin adenine dinucleotide binding"/>
    <property type="evidence" value="ECO:0007669"/>
    <property type="project" value="TreeGrafter"/>
</dbReference>
<dbReference type="KEGG" id="jli:EXU32_00745"/>
<evidence type="ECO:0000313" key="3">
    <source>
        <dbReference type="Proteomes" id="UP000290408"/>
    </source>
</evidence>
<dbReference type="SUPFAM" id="SSF54427">
    <property type="entry name" value="NTF2-like"/>
    <property type="match status" value="1"/>
</dbReference>
<dbReference type="OrthoDB" id="9808049at2"/>
<accession>A0A4P6MPU5</accession>
<proteinExistence type="predicted"/>
<reference evidence="2 3" key="1">
    <citation type="submission" date="2019-02" db="EMBL/GenBank/DDBJ databases">
        <title>Genomic data mining of an Antarctic deep-sea actinobacterium, Janibacterlimosus P3-3-X1.</title>
        <authorList>
            <person name="Liao L."/>
            <person name="Chen B."/>
        </authorList>
    </citation>
    <scope>NUCLEOTIDE SEQUENCE [LARGE SCALE GENOMIC DNA]</scope>
    <source>
        <strain evidence="2 3">P3-3-X1</strain>
    </source>
</reference>
<keyword evidence="3" id="KW-1185">Reference proteome</keyword>
<dbReference type="PANTHER" id="PTHR43539:SF68">
    <property type="entry name" value="FLAVIN-BINDING MONOOXYGENASE-LIKE PROTEIN (AFU_ORTHOLOGUE AFUA_4G09220)"/>
    <property type="match status" value="1"/>
</dbReference>
<dbReference type="Pfam" id="PF13738">
    <property type="entry name" value="Pyr_redox_3"/>
    <property type="match status" value="1"/>
</dbReference>
<name>A0A4P6MPU5_9MICO</name>
<sequence>MSRSSPGRRGSGGGCNVVQPCRPAPSPELCGSRYNAKERIVTQMTKQQTTATQRAQSWFEALEAALAAQDVASAAALFAAESYWRDLVAFSWNLTTVEHREGVRELLESTAGATAARSFALSEEATEVDGVVTAWFTFETAVGRGRGLCRLVDEEGEDKAWTFLTTLYELKGHEEPSGEYRPKGAEHGIEPQRLSWKEKREAEDAAMGESAQPYVLVVGGGQGGIALGARLRQLSVPSLVLDRNERPGDQWRQRYKSLCLHDPVWYDHMPYLKFPDNWPVFAPKDKIGDWLESYTKIMEVPYWASTTVRSAEYDEAKGEWTVEIERDGQPMTLRPTQLVMATGMSGKPHVPTVPGQDIFRGEQQHSSDHPGPDAYTGKKVVVIGSNNSAFDICGALWEHGVDVTMVQRSSTHIVKSATLMEIGLGDLYSERALAAGMTTEKADLVFASLPYRIMHEFQIPLYDRMKEVDADFYARLEKAGFQLDFGDDGSGLFLKYLRRGSGYYIDVGAAELVADGSVKLVQGQPDHLTQDAVVLADGTELPADLVVYATGYGSMNGWAADLISQEVADKVGKVWGLGSETTKDPGPWEGEQRNMWKPTQQPGLWFHGGNLHQSRHYSLYLALQLKARYERLDTPVHDLAPVHHRS</sequence>
<dbReference type="PANTHER" id="PTHR43539">
    <property type="entry name" value="FLAVIN-BINDING MONOOXYGENASE-LIKE PROTEIN (AFU_ORTHOLOGUE AFUA_4G09220)"/>
    <property type="match status" value="1"/>
</dbReference>
<dbReference type="PRINTS" id="PR00411">
    <property type="entry name" value="PNDRDTASEI"/>
</dbReference>